<accession>A0A0M0L9K8</accession>
<dbReference type="Gene3D" id="1.10.340.20">
    <property type="entry name" value="Apc36109-like domain"/>
    <property type="match status" value="1"/>
</dbReference>
<name>A0A0M0L9K8_9BACL</name>
<dbReference type="OrthoDB" id="2353632at2"/>
<dbReference type="GeneID" id="301138177"/>
<organism evidence="1 2">
    <name type="scientific">Viridibacillus arvi</name>
    <dbReference type="NCBI Taxonomy" id="263475"/>
    <lineage>
        <taxon>Bacteria</taxon>
        <taxon>Bacillati</taxon>
        <taxon>Bacillota</taxon>
        <taxon>Bacilli</taxon>
        <taxon>Bacillales</taxon>
        <taxon>Caryophanaceae</taxon>
        <taxon>Viridibacillus</taxon>
    </lineage>
</organism>
<dbReference type="InterPro" id="IPR023162">
    <property type="entry name" value="Apc36109-like_dom_sf"/>
</dbReference>
<proteinExistence type="predicted"/>
<dbReference type="SUPFAM" id="SSF116922">
    <property type="entry name" value="YugE-like"/>
    <property type="match status" value="1"/>
</dbReference>
<keyword evidence="2" id="KW-1185">Reference proteome</keyword>
<dbReference type="AlphaFoldDB" id="A0A0M0L9K8"/>
<sequence>MENIAMNRKAVHILSEWDPFEIENFTYDTEAADVVAELQHIDDPTVLGKKIQEIYERSFERWIPIEECIGISYKLLAVKFEAKCIV</sequence>
<evidence type="ECO:0008006" key="3">
    <source>
        <dbReference type="Google" id="ProtNLM"/>
    </source>
</evidence>
<evidence type="ECO:0000313" key="1">
    <source>
        <dbReference type="EMBL" id="KOO47724.1"/>
    </source>
</evidence>
<comment type="caution">
    <text evidence="1">The sequence shown here is derived from an EMBL/GenBank/DDBJ whole genome shotgun (WGS) entry which is preliminary data.</text>
</comment>
<evidence type="ECO:0000313" key="2">
    <source>
        <dbReference type="Proteomes" id="UP000036867"/>
    </source>
</evidence>
<gene>
    <name evidence="1" type="ORF">AMD00_18955</name>
</gene>
<dbReference type="InterPro" id="IPR015053">
    <property type="entry name" value="DUF1871"/>
</dbReference>
<dbReference type="Proteomes" id="UP000036867">
    <property type="component" value="Unassembled WGS sequence"/>
</dbReference>
<dbReference type="EMBL" id="LILB01000008">
    <property type="protein sequence ID" value="KOO47724.1"/>
    <property type="molecule type" value="Genomic_DNA"/>
</dbReference>
<dbReference type="Pfam" id="PF08958">
    <property type="entry name" value="DUF1871"/>
    <property type="match status" value="1"/>
</dbReference>
<dbReference type="RefSeq" id="WP_053418599.1">
    <property type="nucleotide sequence ID" value="NZ_LILB01000008.1"/>
</dbReference>
<protein>
    <recommendedName>
        <fullName evidence="3">DUF1871 domain-containing protein</fullName>
    </recommendedName>
</protein>
<reference evidence="2" key="1">
    <citation type="submission" date="2015-08" db="EMBL/GenBank/DDBJ databases">
        <title>Fjat-10028 dsm 16317.</title>
        <authorList>
            <person name="Liu B."/>
            <person name="Wang J."/>
            <person name="Zhu Y."/>
            <person name="Liu G."/>
            <person name="Chen Q."/>
            <person name="Chen Z."/>
            <person name="Lan J."/>
            <person name="Che J."/>
            <person name="Ge C."/>
            <person name="Shi H."/>
            <person name="Pan Z."/>
            <person name="Liu X."/>
        </authorList>
    </citation>
    <scope>NUCLEOTIDE SEQUENCE [LARGE SCALE GENOMIC DNA]</scope>
    <source>
        <strain evidence="2">DSM 16317</strain>
    </source>
</reference>